<dbReference type="Proteomes" id="UP000063699">
    <property type="component" value="Chromosome"/>
</dbReference>
<name>A0A0N9HTL3_9PSEU</name>
<organism evidence="1 2">
    <name type="scientific">Kibdelosporangium phytohabitans</name>
    <dbReference type="NCBI Taxonomy" id="860235"/>
    <lineage>
        <taxon>Bacteria</taxon>
        <taxon>Bacillati</taxon>
        <taxon>Actinomycetota</taxon>
        <taxon>Actinomycetes</taxon>
        <taxon>Pseudonocardiales</taxon>
        <taxon>Pseudonocardiaceae</taxon>
        <taxon>Kibdelosporangium</taxon>
    </lineage>
</organism>
<dbReference type="AlphaFoldDB" id="A0A0N9HTL3"/>
<dbReference type="EMBL" id="CP012752">
    <property type="protein sequence ID" value="ALG06262.1"/>
    <property type="molecule type" value="Genomic_DNA"/>
</dbReference>
<keyword evidence="2" id="KW-1185">Reference proteome</keyword>
<protein>
    <submittedName>
        <fullName evidence="1">Uncharacterized protein</fullName>
    </submittedName>
</protein>
<sequence>MFTLYAGDDDDENVTDDEYHDYLPADIPADERDAAHARRGAMMAAANQVVERCITDLQDVEFDDDGLPDSDLADGSFVYEEFPPRHRYAYNLAFFRNATVTAVKVAYDLANPGGEPAACTAEEIIRQAIGELALQLCELAGLEQPWLHPEEYFLEDLDFEALYEQDMDGIEEDPGLQARLGIDVSPVEHWFSPFNDTSIVHPYTETTPEEHVLHDLLARFSKASDMRALDTADVVDSPAPLTTMAPGSDVVALARQAATGTAPDLWVPNSSDPESSYTALLTACDRSDGGSGWMTWEPFADADTVRTEAVVSLTPHRHFPVGEDEPWIWAAIGRGRLLAIPLRVVVSYRPDSAVGRRWNTGADLFGPEE</sequence>
<proteinExistence type="predicted"/>
<dbReference type="KEGG" id="kphy:AOZ06_04350"/>
<reference evidence="1 2" key="1">
    <citation type="submission" date="2015-07" db="EMBL/GenBank/DDBJ databases">
        <title>Genome sequencing of Kibdelosporangium phytohabitans.</title>
        <authorList>
            <person name="Qin S."/>
            <person name="Xing K."/>
        </authorList>
    </citation>
    <scope>NUCLEOTIDE SEQUENCE [LARGE SCALE GENOMIC DNA]</scope>
    <source>
        <strain evidence="1 2">KLBMP1111</strain>
    </source>
</reference>
<evidence type="ECO:0000313" key="1">
    <source>
        <dbReference type="EMBL" id="ALG06262.1"/>
    </source>
</evidence>
<evidence type="ECO:0000313" key="2">
    <source>
        <dbReference type="Proteomes" id="UP000063699"/>
    </source>
</evidence>
<gene>
    <name evidence="1" type="ORF">AOZ06_04350</name>
</gene>
<accession>A0A0N9HTL3</accession>